<feature type="domain" description="Plastid division protein CDP1-like 1st alpha solenoid" evidence="4">
    <location>
        <begin position="79"/>
        <end position="219"/>
    </location>
</feature>
<dbReference type="InterPro" id="IPR025344">
    <property type="entry name" value="CDP1-like_IMS"/>
</dbReference>
<feature type="domain" description="Plastid division protein CDP1-like 2nd alpha solenoid" evidence="3">
    <location>
        <begin position="243"/>
        <end position="393"/>
    </location>
</feature>
<keyword evidence="5" id="KW-0132">Cell division</keyword>
<feature type="transmembrane region" description="Helical" evidence="1">
    <location>
        <begin position="488"/>
        <end position="508"/>
    </location>
</feature>
<dbReference type="EnsemblBacteria" id="AAQ00405">
    <property type="protein sequence ID" value="AAQ00405"/>
    <property type="gene ID" value="Pro_1361"/>
</dbReference>
<dbReference type="AlphaFoldDB" id="Q7VAU3"/>
<organism evidence="5 6">
    <name type="scientific">Prochlorococcus marinus (strain SARG / CCMP1375 / SS120)</name>
    <dbReference type="NCBI Taxonomy" id="167539"/>
    <lineage>
        <taxon>Bacteria</taxon>
        <taxon>Bacillati</taxon>
        <taxon>Cyanobacteriota</taxon>
        <taxon>Cyanophyceae</taxon>
        <taxon>Synechococcales</taxon>
        <taxon>Prochlorococcaceae</taxon>
        <taxon>Prochlorococcus</taxon>
    </lineage>
</organism>
<reference evidence="5 6" key="1">
    <citation type="journal article" date="2003" name="Proc. Natl. Acad. Sci. U.S.A.">
        <title>Genome sequence of the cyanobacterium Prochlorococcus marinus SS120, a nearly minimal oxyphototrophic genome.</title>
        <authorList>
            <person name="Dufresne A."/>
            <person name="Salanoubat M."/>
            <person name="Partensky F."/>
            <person name="Artiguenave F."/>
            <person name="Axmann I.M."/>
            <person name="Barbe V."/>
            <person name="Duprat S."/>
            <person name="Galperin M.Y."/>
            <person name="Koonin E.V."/>
            <person name="Le Gall F."/>
            <person name="Makarova K.S."/>
            <person name="Ostrowski M."/>
            <person name="Oztas S."/>
            <person name="Robert C."/>
            <person name="Rogozin I.B."/>
            <person name="Scanlan D.J."/>
            <person name="Tandeau de Marsac N."/>
            <person name="Weissenbach J."/>
            <person name="Wincker P."/>
            <person name="Wolf Y.I."/>
            <person name="Hess W.R."/>
        </authorList>
    </citation>
    <scope>NUCLEOTIDE SEQUENCE [LARGE SCALE GENOMIC DNA]</scope>
    <source>
        <strain evidence="6">SARG / CCMP1375 / SS120</strain>
    </source>
</reference>
<dbReference type="eggNOG" id="COG0484">
    <property type="taxonomic scope" value="Bacteria"/>
</dbReference>
<keyword evidence="1" id="KW-0472">Membrane</keyword>
<proteinExistence type="predicted"/>
<dbReference type="InterPro" id="IPR057137">
    <property type="entry name" value="CDP1-like_a_solenoid_2"/>
</dbReference>
<dbReference type="HOGENOM" id="CLU_414962_0_0_3"/>
<evidence type="ECO:0000313" key="6">
    <source>
        <dbReference type="Proteomes" id="UP000001420"/>
    </source>
</evidence>
<dbReference type="PANTHER" id="PTHR33925">
    <property type="entry name" value="PLASTID DIVISION PROTEIN CDP1, CHLOROPLASTIC-RELATED"/>
    <property type="match status" value="1"/>
</dbReference>
<evidence type="ECO:0000256" key="1">
    <source>
        <dbReference type="SAM" id="Phobius"/>
    </source>
</evidence>
<dbReference type="InterPro" id="IPR044685">
    <property type="entry name" value="CPD1-like"/>
</dbReference>
<keyword evidence="6" id="KW-1185">Reference proteome</keyword>
<keyword evidence="1" id="KW-0812">Transmembrane</keyword>
<keyword evidence="5" id="KW-0131">Cell cycle</keyword>
<name>Q7VAU3_PROMA</name>
<sequence length="685" mass="77469">MELPIDHFRLLGVSPSSDTEEVLRFFHLRLDRAPQDGFTPEVIAQRAELLRRSADLLCNKQLRENYETALLGGASGLEFSSNREVAGLILLWEADISYEAFKLARKALRPPQAPALGSGRESDLTLLAALACRDAALHEQEQRHYSSSAELLEEGIQLLQRMGKLPENRQNLEKELEALLPYRILDLLSRDLSDQNSHQEGLNLLDSFVLKRGGLEGKKLSRLGDELNQSDFEIFFQQIRKFLTVQEQIDLYSHWYKNGSPDAGFLCAISLVASGFYRRKPAQLQKAKRRINKLNLQGGFDSMPLLGCIDLLLADVQQAEECFRNSPDQGLKEWLDKYPGERLAALCDYSRNWLLRDVLPGFRDIDVDSVDLEAWFADRDVQDYVDKIEKRGALGIARAGLSLISGMSPEKYQSNESLDSKQSESNFDSVADDLDDSPLNDVLLRKENVRRFTFAQNLFENYKYIISSLLRPDLNFSMIKLALKSNRLFLGTFVFILLFVSGGLISLVSMRTLVPDSTVLGTSKIKNDSSEKIIDDEVSSEGKQSQDLKVPLTFSPLTASKPSEEQILRLIKVWLQSKADILLGKESNALNKVAREPLVKIVNQQRLKDISLKEKQIITTKVESLEIEDQTSKRIAVKARISYRDQRVKESGDVVSETSIPSLTVKYILGRKKGQWKLLDFYSGN</sequence>
<evidence type="ECO:0000313" key="5">
    <source>
        <dbReference type="EMBL" id="AAQ00405.1"/>
    </source>
</evidence>
<gene>
    <name evidence="5" type="ordered locus">Pro_1361</name>
</gene>
<dbReference type="KEGG" id="pma:Pro_1361"/>
<accession>Q7VAU3</accession>
<protein>
    <submittedName>
        <fullName evidence="5">Cell division protein Ftn2</fullName>
    </submittedName>
</protein>
<keyword evidence="1" id="KW-1133">Transmembrane helix</keyword>
<dbReference type="Proteomes" id="UP000001420">
    <property type="component" value="Chromosome"/>
</dbReference>
<dbReference type="RefSeq" id="WP_011125512.1">
    <property type="nucleotide sequence ID" value="NC_005042.1"/>
</dbReference>
<dbReference type="PATRIC" id="fig|167539.5.peg.1427"/>
<dbReference type="Pfam" id="PF25515">
    <property type="entry name" value="Arm_PDR"/>
    <property type="match status" value="1"/>
</dbReference>
<dbReference type="STRING" id="167539.Pro_1361"/>
<dbReference type="Pfam" id="PF23468">
    <property type="entry name" value="ARC6"/>
    <property type="match status" value="1"/>
</dbReference>
<dbReference type="GO" id="GO:0051301">
    <property type="term" value="P:cell division"/>
    <property type="evidence" value="ECO:0007669"/>
    <property type="project" value="UniProtKB-KW"/>
</dbReference>
<evidence type="ECO:0000259" key="2">
    <source>
        <dbReference type="Pfam" id="PF13355"/>
    </source>
</evidence>
<feature type="domain" description="Plastid division protein CDP1-like IMS" evidence="2">
    <location>
        <begin position="569"/>
        <end position="678"/>
    </location>
</feature>
<dbReference type="EMBL" id="AE017126">
    <property type="protein sequence ID" value="AAQ00405.1"/>
    <property type="molecule type" value="Genomic_DNA"/>
</dbReference>
<dbReference type="InterPro" id="IPR058032">
    <property type="entry name" value="CDP1-like_a_solenoid_1"/>
</dbReference>
<dbReference type="OrthoDB" id="415891at2"/>
<dbReference type="Pfam" id="PF13355">
    <property type="entry name" value="ARC6-like_IMS"/>
    <property type="match status" value="1"/>
</dbReference>
<evidence type="ECO:0000259" key="3">
    <source>
        <dbReference type="Pfam" id="PF23468"/>
    </source>
</evidence>
<dbReference type="PANTHER" id="PTHR33925:SF1">
    <property type="entry name" value="PROTEIN ACCUMULATION AND REPLICATION OF CHLOROPLASTS 6, CHLOROPLASTIC"/>
    <property type="match status" value="1"/>
</dbReference>
<evidence type="ECO:0000259" key="4">
    <source>
        <dbReference type="Pfam" id="PF25515"/>
    </source>
</evidence>